<dbReference type="InterPro" id="IPR052035">
    <property type="entry name" value="ZnF_BED_domain_contain"/>
</dbReference>
<sequence length="828" mass="94064">MSQPFGAYTSSSFDTTDGLPLDALQYLLPDDSISQRDSQSQLLSESQLDSVPDLPDYRSCVAYQAPSTLPRIKPDRINEFIVCAPEMTAEFVKWWLDTGYGKSKRINWDGNLTSRRAQCWKGFQQVANAKDGKPGVMCNKCCTVLTHPATNHTGTSSMQKHLDGPRCRKQLPKKGASSIRQLLSDAAGKRPAPTFTQQVWEQMLLDLITTSNLPFLFVEHQKFRDLFSFARLAPEPPSFPSRKVIRERLRGFVLQYQQETLQTLPPGAKLSLALDCWTSPFQDAFMAITGYFLDKEWEYREVLLGFEPLSGTHSGVNLGKIVLQILQNHQITDRVLAVTTDNASNNKTLITAINNSIHELQLKTDSTIIQVPCLAHVIQLSLVELLGKIKASPKNDNTELEWSEDRVRSLRARQQKRDITDTLNKVRGLAVFINGSPQRKEAFLKLESNGQKLIPIQDVCTRWNSTFLMLRRAKRLSTTFDEYFCQTNDSSIHLIFSIYNRLFDHLERSMHQLRRKRVAWKQLMLSSLEAAKDKLSKYYSMTDLVEGDLYAIGTILDPSNKMEFFSTSDWAPDDTGKDYTKEYRQSLQSLFEKYRLRTPSNISLSDGISFPAKSALERILKDNSLQRSTSPYQDELTKYLQSATVNESAQVFWRNHEREFPILASITRDVMSIPATGAGVERLFNSARDICHYRRGSLSPETIRDIMLYMCTTRFDTKEEQRQVLQEYLSEQEIAASSEELHIGTHCAEAISDTEEDMEMHLHTPAIAPLSAVAAGKRPAINSEDEEDSDADDITDPEETSALPLPDTQQRVSGRMRKRSRLLDGYIV</sequence>
<organism evidence="8 9">
    <name type="scientific">Penicillium antarcticum</name>
    <dbReference type="NCBI Taxonomy" id="416450"/>
    <lineage>
        <taxon>Eukaryota</taxon>
        <taxon>Fungi</taxon>
        <taxon>Dikarya</taxon>
        <taxon>Ascomycota</taxon>
        <taxon>Pezizomycotina</taxon>
        <taxon>Eurotiomycetes</taxon>
        <taxon>Eurotiomycetidae</taxon>
        <taxon>Eurotiales</taxon>
        <taxon>Aspergillaceae</taxon>
        <taxon>Penicillium</taxon>
    </lineage>
</organism>
<protein>
    <recommendedName>
        <fullName evidence="7">HAT C-terminal dimerisation domain-containing protein</fullName>
    </recommendedName>
</protein>
<feature type="region of interest" description="Disordered" evidence="6">
    <location>
        <begin position="773"/>
        <end position="816"/>
    </location>
</feature>
<dbReference type="SUPFAM" id="SSF53098">
    <property type="entry name" value="Ribonuclease H-like"/>
    <property type="match status" value="1"/>
</dbReference>
<dbReference type="AlphaFoldDB" id="A0A1V6P6B4"/>
<evidence type="ECO:0000313" key="9">
    <source>
        <dbReference type="Proteomes" id="UP000191672"/>
    </source>
</evidence>
<dbReference type="GO" id="GO:0005634">
    <property type="term" value="C:nucleus"/>
    <property type="evidence" value="ECO:0007669"/>
    <property type="project" value="UniProtKB-SubCell"/>
</dbReference>
<keyword evidence="4" id="KW-0862">Zinc</keyword>
<feature type="compositionally biased region" description="Acidic residues" evidence="6">
    <location>
        <begin position="783"/>
        <end position="799"/>
    </location>
</feature>
<keyword evidence="5" id="KW-0539">Nucleus</keyword>
<proteinExistence type="predicted"/>
<keyword evidence="9" id="KW-1185">Reference proteome</keyword>
<dbReference type="InterPro" id="IPR012337">
    <property type="entry name" value="RNaseH-like_sf"/>
</dbReference>
<evidence type="ECO:0000256" key="4">
    <source>
        <dbReference type="ARBA" id="ARBA00022833"/>
    </source>
</evidence>
<dbReference type="PANTHER" id="PTHR46481">
    <property type="entry name" value="ZINC FINGER BED DOMAIN-CONTAINING PROTEIN 4"/>
    <property type="match status" value="1"/>
</dbReference>
<reference evidence="9" key="1">
    <citation type="journal article" date="2017" name="Nat. Microbiol.">
        <title>Global analysis of biosynthetic gene clusters reveals vast potential of secondary metabolite production in Penicillium species.</title>
        <authorList>
            <person name="Nielsen J.C."/>
            <person name="Grijseels S."/>
            <person name="Prigent S."/>
            <person name="Ji B."/>
            <person name="Dainat J."/>
            <person name="Nielsen K.F."/>
            <person name="Frisvad J.C."/>
            <person name="Workman M."/>
            <person name="Nielsen J."/>
        </authorList>
    </citation>
    <scope>NUCLEOTIDE SEQUENCE [LARGE SCALE GENOMIC DNA]</scope>
    <source>
        <strain evidence="9">IBT 31811</strain>
    </source>
</reference>
<keyword evidence="2" id="KW-0479">Metal-binding</keyword>
<evidence type="ECO:0000256" key="3">
    <source>
        <dbReference type="ARBA" id="ARBA00022771"/>
    </source>
</evidence>
<comment type="caution">
    <text evidence="8">The sequence shown here is derived from an EMBL/GenBank/DDBJ whole genome shotgun (WGS) entry which is preliminary data.</text>
</comment>
<evidence type="ECO:0000256" key="2">
    <source>
        <dbReference type="ARBA" id="ARBA00022723"/>
    </source>
</evidence>
<evidence type="ECO:0000259" key="7">
    <source>
        <dbReference type="Pfam" id="PF05699"/>
    </source>
</evidence>
<dbReference type="Proteomes" id="UP000191672">
    <property type="component" value="Unassembled WGS sequence"/>
</dbReference>
<comment type="subcellular location">
    <subcellularLocation>
        <location evidence="1">Nucleus</location>
    </subcellularLocation>
</comment>
<name>A0A1V6P6B4_9EURO</name>
<feature type="domain" description="HAT C-terminal dimerisation" evidence="7">
    <location>
        <begin position="635"/>
        <end position="707"/>
    </location>
</feature>
<dbReference type="EMBL" id="MDYN01000236">
    <property type="protein sequence ID" value="OQD72545.1"/>
    <property type="molecule type" value="Genomic_DNA"/>
</dbReference>
<dbReference type="Pfam" id="PF05699">
    <property type="entry name" value="Dimer_Tnp_hAT"/>
    <property type="match status" value="1"/>
</dbReference>
<keyword evidence="3" id="KW-0863">Zinc-finger</keyword>
<evidence type="ECO:0000313" key="8">
    <source>
        <dbReference type="EMBL" id="OQD72545.1"/>
    </source>
</evidence>
<dbReference type="InterPro" id="IPR008906">
    <property type="entry name" value="HATC_C_dom"/>
</dbReference>
<gene>
    <name evidence="8" type="ORF">PENANT_c236G09918</name>
</gene>
<accession>A0A1V6P6B4</accession>
<evidence type="ECO:0000256" key="6">
    <source>
        <dbReference type="SAM" id="MobiDB-lite"/>
    </source>
</evidence>
<evidence type="ECO:0000256" key="1">
    <source>
        <dbReference type="ARBA" id="ARBA00004123"/>
    </source>
</evidence>
<dbReference type="GO" id="GO:0046983">
    <property type="term" value="F:protein dimerization activity"/>
    <property type="evidence" value="ECO:0007669"/>
    <property type="project" value="InterPro"/>
</dbReference>
<dbReference type="PANTHER" id="PTHR46481:SF10">
    <property type="entry name" value="ZINC FINGER BED DOMAIN-CONTAINING PROTEIN 39"/>
    <property type="match status" value="1"/>
</dbReference>
<evidence type="ECO:0000256" key="5">
    <source>
        <dbReference type="ARBA" id="ARBA00023242"/>
    </source>
</evidence>
<dbReference type="GO" id="GO:0008270">
    <property type="term" value="F:zinc ion binding"/>
    <property type="evidence" value="ECO:0007669"/>
    <property type="project" value="UniProtKB-KW"/>
</dbReference>